<dbReference type="PANTHER" id="PTHR37826">
    <property type="entry name" value="FLOTILLIN BAND_7_5 DOMAIN PROTEIN"/>
    <property type="match status" value="1"/>
</dbReference>
<dbReference type="STRING" id="1188229.GlitD10_2145"/>
<dbReference type="EMBL" id="CP017675">
    <property type="protein sequence ID" value="APB34474.1"/>
    <property type="molecule type" value="Genomic_DNA"/>
</dbReference>
<keyword evidence="4" id="KW-1185">Reference proteome</keyword>
<dbReference type="OrthoDB" id="3182597at2"/>
<name>A0A1J0AEV4_9CYAN</name>
<evidence type="ECO:0000256" key="1">
    <source>
        <dbReference type="SAM" id="MobiDB-lite"/>
    </source>
</evidence>
<dbReference type="PANTHER" id="PTHR37826:SF3">
    <property type="entry name" value="J DOMAIN-CONTAINING PROTEIN"/>
    <property type="match status" value="1"/>
</dbReference>
<feature type="transmembrane region" description="Helical" evidence="2">
    <location>
        <begin position="342"/>
        <end position="363"/>
    </location>
</feature>
<keyword evidence="2" id="KW-0812">Transmembrane</keyword>
<protein>
    <recommendedName>
        <fullName evidence="5">Replication restart DNA helicase PriA</fullName>
    </recommendedName>
</protein>
<organism evidence="3 4">
    <name type="scientific">Gloeomargarita lithophora Alchichica-D10</name>
    <dbReference type="NCBI Taxonomy" id="1188229"/>
    <lineage>
        <taxon>Bacteria</taxon>
        <taxon>Bacillati</taxon>
        <taxon>Cyanobacteriota</taxon>
        <taxon>Cyanophyceae</taxon>
        <taxon>Gloeomargaritales</taxon>
        <taxon>Gloeomargaritaceae</taxon>
        <taxon>Gloeomargarita</taxon>
    </lineage>
</organism>
<reference evidence="3 4" key="1">
    <citation type="submission" date="2016-10" db="EMBL/GenBank/DDBJ databases">
        <title>Description of Gloeomargarita lithophora gen. nov., sp. nov., a thylakoid-bearing basal-branching cyanobacterium with intracellular carbonates, and proposal for Gloeomargaritales ord. nov.</title>
        <authorList>
            <person name="Moreira D."/>
            <person name="Tavera R."/>
            <person name="Benzerara K."/>
            <person name="Skouri-Panet F."/>
            <person name="Couradeau E."/>
            <person name="Gerard E."/>
            <person name="Loussert C."/>
            <person name="Novelo E."/>
            <person name="Zivanovic Y."/>
            <person name="Lopez-Garcia P."/>
        </authorList>
    </citation>
    <scope>NUCLEOTIDE SEQUENCE [LARGE SCALE GENOMIC DNA]</scope>
    <source>
        <strain evidence="3 4">D10</strain>
    </source>
</reference>
<keyword evidence="2" id="KW-0472">Membrane</keyword>
<feature type="region of interest" description="Disordered" evidence="1">
    <location>
        <begin position="367"/>
        <end position="393"/>
    </location>
</feature>
<keyword evidence="2" id="KW-1133">Transmembrane helix</keyword>
<sequence>MDAVTHQNPTYHTCPQCGAKGVEFEPQSQKLQCTYCGWQGEVPQTEGDISEQSYEAFLQKESAQQVVLTAQEIKCPGCGAVTSFDPQNVADSCAFCGTHLNVQPQTANPMLAPQGVLPFLATRQKTFTQLLRWLGRNWFAPNDLKKLAQPENLQGMYLPFWTFDSHTRSFYRGERGEAYYVTESYRDSSGEAQTRQVRRVRWYPAQGWVERFFDDVLVAATRSVPAPRLEELVQLGYSPDGLKVYEMGYLTGYRVERYRVVLREAFAQAQQKMDAVIREDVRRDIGGDEQRIDSVKTNYNAVTFKHILLPVWMFSYRYRGKSYQVLACGVTGKMLGDYPLSIWKVTLAVILGLIIAGIGLWAVTASESEESPEPPRQEQSYSPPAGSQRLGLP</sequence>
<evidence type="ECO:0000313" key="4">
    <source>
        <dbReference type="Proteomes" id="UP000180235"/>
    </source>
</evidence>
<accession>A0A1J0AEV4</accession>
<dbReference type="KEGG" id="glt:GlitD10_2145"/>
<evidence type="ECO:0000256" key="2">
    <source>
        <dbReference type="SAM" id="Phobius"/>
    </source>
</evidence>
<dbReference type="Proteomes" id="UP000180235">
    <property type="component" value="Chromosome"/>
</dbReference>
<evidence type="ECO:0008006" key="5">
    <source>
        <dbReference type="Google" id="ProtNLM"/>
    </source>
</evidence>
<evidence type="ECO:0000313" key="3">
    <source>
        <dbReference type="EMBL" id="APB34474.1"/>
    </source>
</evidence>
<proteinExistence type="predicted"/>
<gene>
    <name evidence="3" type="ORF">GlitD10_2145</name>
</gene>
<dbReference type="RefSeq" id="WP_071454905.1">
    <property type="nucleotide sequence ID" value="NZ_CP017675.1"/>
</dbReference>
<dbReference type="AlphaFoldDB" id="A0A1J0AEV4"/>